<dbReference type="AlphaFoldDB" id="A0A498MJB9"/>
<protein>
    <submittedName>
        <fullName evidence="1">Uncharacterized protein</fullName>
    </submittedName>
</protein>
<accession>A0A498MJB9</accession>
<comment type="caution">
    <text evidence="1">The sequence shown here is derived from an EMBL/GenBank/DDBJ whole genome shotgun (WGS) entry which is preliminary data.</text>
</comment>
<evidence type="ECO:0000313" key="2">
    <source>
        <dbReference type="Proteomes" id="UP000290572"/>
    </source>
</evidence>
<organism evidence="1 2">
    <name type="scientific">Labeo rohita</name>
    <name type="common">Indian major carp</name>
    <name type="synonym">Cyprinus rohita</name>
    <dbReference type="NCBI Taxonomy" id="84645"/>
    <lineage>
        <taxon>Eukaryota</taxon>
        <taxon>Metazoa</taxon>
        <taxon>Chordata</taxon>
        <taxon>Craniata</taxon>
        <taxon>Vertebrata</taxon>
        <taxon>Euteleostomi</taxon>
        <taxon>Actinopterygii</taxon>
        <taxon>Neopterygii</taxon>
        <taxon>Teleostei</taxon>
        <taxon>Ostariophysi</taxon>
        <taxon>Cypriniformes</taxon>
        <taxon>Cyprinidae</taxon>
        <taxon>Labeoninae</taxon>
        <taxon>Labeonini</taxon>
        <taxon>Labeo</taxon>
    </lineage>
</organism>
<gene>
    <name evidence="1" type="ORF">ROHU_024428</name>
</gene>
<proteinExistence type="predicted"/>
<dbReference type="EMBL" id="QBIY01012620">
    <property type="protein sequence ID" value="RXN21171.1"/>
    <property type="molecule type" value="Genomic_DNA"/>
</dbReference>
<name>A0A498MJB9_LABRO</name>
<evidence type="ECO:0000313" key="1">
    <source>
        <dbReference type="EMBL" id="RXN21171.1"/>
    </source>
</evidence>
<dbReference type="Proteomes" id="UP000290572">
    <property type="component" value="Unassembled WGS sequence"/>
</dbReference>
<sequence>MTPIPILIPEICTENPLLLISLPVMAVTIMFVWAAPCSQKDTEPEAIPQSSVCLDIIKKAVPEFPVCPTVAMEADIIPYSQSSHLKAMEANINSCSLITYDGYGIQADRLFSEFSCNGHRSLPVFLFK</sequence>
<reference evidence="1 2" key="1">
    <citation type="submission" date="2018-03" db="EMBL/GenBank/DDBJ databases">
        <title>Draft genome sequence of Rohu Carp (Labeo rohita).</title>
        <authorList>
            <person name="Das P."/>
            <person name="Kushwaha B."/>
            <person name="Joshi C.G."/>
            <person name="Kumar D."/>
            <person name="Nagpure N.S."/>
            <person name="Sahoo L."/>
            <person name="Das S.P."/>
            <person name="Bit A."/>
            <person name="Patnaik S."/>
            <person name="Meher P.K."/>
            <person name="Jayasankar P."/>
            <person name="Koringa P.G."/>
            <person name="Patel N.V."/>
            <person name="Hinsu A.T."/>
            <person name="Kumar R."/>
            <person name="Pandey M."/>
            <person name="Agarwal S."/>
            <person name="Srivastava S."/>
            <person name="Singh M."/>
            <person name="Iquebal M.A."/>
            <person name="Jaiswal S."/>
            <person name="Angadi U.B."/>
            <person name="Kumar N."/>
            <person name="Raza M."/>
            <person name="Shah T.M."/>
            <person name="Rai A."/>
            <person name="Jena J.K."/>
        </authorList>
    </citation>
    <scope>NUCLEOTIDE SEQUENCE [LARGE SCALE GENOMIC DNA]</scope>
    <source>
        <strain evidence="1">DASCIFA01</strain>
        <tissue evidence="1">Testis</tissue>
    </source>
</reference>
<keyword evidence="2" id="KW-1185">Reference proteome</keyword>